<dbReference type="GO" id="GO:0008483">
    <property type="term" value="F:transaminase activity"/>
    <property type="evidence" value="ECO:0007669"/>
    <property type="project" value="UniProtKB-KW"/>
</dbReference>
<evidence type="ECO:0000256" key="7">
    <source>
        <dbReference type="ARBA" id="ARBA00038873"/>
    </source>
</evidence>
<dbReference type="RefSeq" id="WP_108435224.1">
    <property type="nucleotide sequence ID" value="NZ_CP028918.1"/>
</dbReference>
<dbReference type="GO" id="GO:0047992">
    <property type="term" value="F:hydroxylysine kinase activity"/>
    <property type="evidence" value="ECO:0007669"/>
    <property type="project" value="UniProtKB-EC"/>
</dbReference>
<accession>A0A2S0UKT2</accession>
<feature type="domain" description="Aminoglycoside phosphotransferase" evidence="9">
    <location>
        <begin position="40"/>
        <end position="270"/>
    </location>
</feature>
<dbReference type="PANTHER" id="PTHR21064">
    <property type="entry name" value="AMINOGLYCOSIDE PHOSPHOTRANSFERASE DOMAIN-CONTAINING PROTEIN-RELATED"/>
    <property type="match status" value="1"/>
</dbReference>
<dbReference type="EMBL" id="CP028918">
    <property type="protein sequence ID" value="AWB48405.1"/>
    <property type="molecule type" value="Genomic_DNA"/>
</dbReference>
<dbReference type="AlphaFoldDB" id="A0A2S0UKT2"/>
<sequence length="346" mass="37053">MTAMTPPLGGSLDSLPPAFSVAEVGALARQHWGLEGDLVPLTSERDQNHHLRGPGGQFVVKIANLAEGHAVQRMQNGALRHIEARDPALPVPRVIATLDGRDDVVLADGHLVRVLSWLEGVPLHAAAQSPAQSGALARMLARLTRALEGFDDPAAGHVLQWDIKNAAQLLVLLDDIADETARGLCTDVLGRFGRNVAPRLGDMRWQVVHSDLNPHNVLVDPAAPDHVAGILDFGDMVRTPLVCDLAVAAAYRIDRDDPIGSLAGFAAAYHAVNPLTVLEREVYFDLVAARMVTTISIASWRAARYPENAPYILRNFPSARAGLQAIAALNPADVAAALRHACPVKE</sequence>
<evidence type="ECO:0000256" key="8">
    <source>
        <dbReference type="ARBA" id="ARBA00040505"/>
    </source>
</evidence>
<evidence type="ECO:0000313" key="11">
    <source>
        <dbReference type="Proteomes" id="UP000244496"/>
    </source>
</evidence>
<dbReference type="EC" id="2.7.1.81" evidence="7"/>
<evidence type="ECO:0000256" key="4">
    <source>
        <dbReference type="ARBA" id="ARBA00022777"/>
    </source>
</evidence>
<dbReference type="InterPro" id="IPR050249">
    <property type="entry name" value="Pseudomonas-type_ThrB"/>
</dbReference>
<dbReference type="GO" id="GO:0005737">
    <property type="term" value="C:cytoplasm"/>
    <property type="evidence" value="ECO:0007669"/>
    <property type="project" value="UniProtKB-SubCell"/>
</dbReference>
<reference evidence="10 11" key="1">
    <citation type="submission" date="2018-04" db="EMBL/GenBank/DDBJ databases">
        <title>Genome sequencing of Gemmobacter.</title>
        <authorList>
            <person name="Yi H."/>
            <person name="Baek M.-G."/>
        </authorList>
    </citation>
    <scope>NUCLEOTIDE SEQUENCE [LARGE SCALE GENOMIC DNA]</scope>
    <source>
        <strain evidence="10 11">HYN0069</strain>
    </source>
</reference>
<proteinExistence type="predicted"/>
<evidence type="ECO:0000256" key="6">
    <source>
        <dbReference type="ARBA" id="ARBA00037368"/>
    </source>
</evidence>
<dbReference type="KEGG" id="geh:HYN69_07645"/>
<keyword evidence="3 10" id="KW-0808">Transferase</keyword>
<evidence type="ECO:0000259" key="9">
    <source>
        <dbReference type="Pfam" id="PF01636"/>
    </source>
</evidence>
<comment type="subcellular location">
    <subcellularLocation>
        <location evidence="1">Cytoplasm</location>
    </subcellularLocation>
</comment>
<gene>
    <name evidence="10" type="ORF">HYN69_07645</name>
</gene>
<dbReference type="SUPFAM" id="SSF56112">
    <property type="entry name" value="Protein kinase-like (PK-like)"/>
    <property type="match status" value="1"/>
</dbReference>
<keyword evidence="2" id="KW-0963">Cytoplasm</keyword>
<keyword evidence="11" id="KW-1185">Reference proteome</keyword>
<dbReference type="Gene3D" id="3.90.1200.10">
    <property type="match status" value="1"/>
</dbReference>
<evidence type="ECO:0000256" key="5">
    <source>
        <dbReference type="ARBA" id="ARBA00036820"/>
    </source>
</evidence>
<keyword evidence="10" id="KW-0032">Aminotransferase</keyword>
<dbReference type="Proteomes" id="UP000244496">
    <property type="component" value="Chromosome"/>
</dbReference>
<dbReference type="PANTHER" id="PTHR21064:SF1">
    <property type="entry name" value="HYDROXYLYSINE KINASE"/>
    <property type="match status" value="1"/>
</dbReference>
<evidence type="ECO:0000313" key="10">
    <source>
        <dbReference type="EMBL" id="AWB48405.1"/>
    </source>
</evidence>
<dbReference type="InterPro" id="IPR002575">
    <property type="entry name" value="Aminoglycoside_PTrfase"/>
</dbReference>
<keyword evidence="4" id="KW-0418">Kinase</keyword>
<dbReference type="InterPro" id="IPR011009">
    <property type="entry name" value="Kinase-like_dom_sf"/>
</dbReference>
<evidence type="ECO:0000256" key="2">
    <source>
        <dbReference type="ARBA" id="ARBA00022490"/>
    </source>
</evidence>
<dbReference type="OrthoDB" id="156345at2"/>
<dbReference type="Pfam" id="PF01636">
    <property type="entry name" value="APH"/>
    <property type="match status" value="1"/>
</dbReference>
<evidence type="ECO:0000256" key="3">
    <source>
        <dbReference type="ARBA" id="ARBA00022679"/>
    </source>
</evidence>
<evidence type="ECO:0000256" key="1">
    <source>
        <dbReference type="ARBA" id="ARBA00004496"/>
    </source>
</evidence>
<comment type="catalytic activity">
    <reaction evidence="5">
        <text>(5R)-5-hydroxy-L-lysine + GTP = (5R)-5-phosphooxy-L-lysine + GDP + H(+)</text>
        <dbReference type="Rhea" id="RHEA:19049"/>
        <dbReference type="ChEBI" id="CHEBI:15378"/>
        <dbReference type="ChEBI" id="CHEBI:37565"/>
        <dbReference type="ChEBI" id="CHEBI:57882"/>
        <dbReference type="ChEBI" id="CHEBI:58189"/>
        <dbReference type="ChEBI" id="CHEBI:58357"/>
        <dbReference type="EC" id="2.7.1.81"/>
    </reaction>
</comment>
<protein>
    <recommendedName>
        <fullName evidence="8">Hydroxylysine kinase</fullName>
        <ecNumber evidence="7">2.7.1.81</ecNumber>
    </recommendedName>
</protein>
<organism evidence="10 11">
    <name type="scientific">Paragemmobacter aquarius</name>
    <dbReference type="NCBI Taxonomy" id="2169400"/>
    <lineage>
        <taxon>Bacteria</taxon>
        <taxon>Pseudomonadati</taxon>
        <taxon>Pseudomonadota</taxon>
        <taxon>Alphaproteobacteria</taxon>
        <taxon>Rhodobacterales</taxon>
        <taxon>Paracoccaceae</taxon>
        <taxon>Paragemmobacter</taxon>
    </lineage>
</organism>
<name>A0A2S0UKT2_9RHOB</name>
<comment type="function">
    <text evidence="6">Catalyzes the GTP-dependent phosphorylation of 5-hydroxy-L-lysine.</text>
</comment>